<proteinExistence type="predicted"/>
<feature type="compositionally biased region" description="Acidic residues" evidence="1">
    <location>
        <begin position="95"/>
        <end position="104"/>
    </location>
</feature>
<dbReference type="Proteomes" id="UP000076727">
    <property type="component" value="Unassembled WGS sequence"/>
</dbReference>
<reference evidence="2 3" key="1">
    <citation type="journal article" date="2016" name="Mol. Biol. Evol.">
        <title>Comparative Genomics of Early-Diverging Mushroom-Forming Fungi Provides Insights into the Origins of Lignocellulose Decay Capabilities.</title>
        <authorList>
            <person name="Nagy L.G."/>
            <person name="Riley R."/>
            <person name="Tritt A."/>
            <person name="Adam C."/>
            <person name="Daum C."/>
            <person name="Floudas D."/>
            <person name="Sun H."/>
            <person name="Yadav J.S."/>
            <person name="Pangilinan J."/>
            <person name="Larsson K.H."/>
            <person name="Matsuura K."/>
            <person name="Barry K."/>
            <person name="Labutti K."/>
            <person name="Kuo R."/>
            <person name="Ohm R.A."/>
            <person name="Bhattacharya S.S."/>
            <person name="Shirouzu T."/>
            <person name="Yoshinaga Y."/>
            <person name="Martin F.M."/>
            <person name="Grigoriev I.V."/>
            <person name="Hibbett D.S."/>
        </authorList>
    </citation>
    <scope>NUCLEOTIDE SEQUENCE [LARGE SCALE GENOMIC DNA]</scope>
    <source>
        <strain evidence="2 3">L-15889</strain>
    </source>
</reference>
<protein>
    <submittedName>
        <fullName evidence="2">Uncharacterized protein</fullName>
    </submittedName>
</protein>
<keyword evidence="3" id="KW-1185">Reference proteome</keyword>
<organism evidence="2 3">
    <name type="scientific">Daedalea quercina L-15889</name>
    <dbReference type="NCBI Taxonomy" id="1314783"/>
    <lineage>
        <taxon>Eukaryota</taxon>
        <taxon>Fungi</taxon>
        <taxon>Dikarya</taxon>
        <taxon>Basidiomycota</taxon>
        <taxon>Agaricomycotina</taxon>
        <taxon>Agaricomycetes</taxon>
        <taxon>Polyporales</taxon>
        <taxon>Fomitopsis</taxon>
    </lineage>
</organism>
<sequence>MVKEAEHKETEEREKGLVAARAEKRKAVDQPEEEEVRVPCEPCKKKEWLARKEDPIYWDALLVAYFCEVVADWEEDSESEVEELENLDSESYQLSEEEGEGDEE</sequence>
<feature type="region of interest" description="Disordered" evidence="1">
    <location>
        <begin position="1"/>
        <end position="37"/>
    </location>
</feature>
<evidence type="ECO:0000313" key="3">
    <source>
        <dbReference type="Proteomes" id="UP000076727"/>
    </source>
</evidence>
<accession>A0A165NYQ4</accession>
<feature type="compositionally biased region" description="Basic and acidic residues" evidence="1">
    <location>
        <begin position="1"/>
        <end position="29"/>
    </location>
</feature>
<name>A0A165NYQ4_9APHY</name>
<dbReference type="AlphaFoldDB" id="A0A165NYQ4"/>
<feature type="compositionally biased region" description="Acidic residues" evidence="1">
    <location>
        <begin position="77"/>
        <end position="88"/>
    </location>
</feature>
<evidence type="ECO:0000313" key="2">
    <source>
        <dbReference type="EMBL" id="KZT67541.1"/>
    </source>
</evidence>
<evidence type="ECO:0000256" key="1">
    <source>
        <dbReference type="SAM" id="MobiDB-lite"/>
    </source>
</evidence>
<feature type="region of interest" description="Disordered" evidence="1">
    <location>
        <begin position="77"/>
        <end position="104"/>
    </location>
</feature>
<gene>
    <name evidence="2" type="ORF">DAEQUDRAFT_767094</name>
</gene>
<dbReference type="EMBL" id="KV429075">
    <property type="protein sequence ID" value="KZT67541.1"/>
    <property type="molecule type" value="Genomic_DNA"/>
</dbReference>